<evidence type="ECO:0000313" key="4">
    <source>
        <dbReference type="Proteomes" id="UP000034680"/>
    </source>
</evidence>
<dbReference type="OrthoDB" id="10266039at2759"/>
<sequence>MPLDSTGIMLLRETNHDLSDKLRKCRSIVAEFQTEIRELRSSLETSAHSRAEAATTLEDVNQRHSREKATLEERIRCLESDIAQAHLKIEQFEQEKPSAKSLQDLVNENAENLARLRSSHAHDRQILVEKLETLGRQNKQLEAEKSSLAENLFKIKEEFQGLNLNLLDNQFQLRNAESKISSLEKTVNDHNSCLWNASTKHKEIVNALESRIKELTESLNKATTKIANRDKELNTLRESSLKKERALQKTREDLESTVDKLAARVREAAKAEAELCRLRPFEHAVTKHDRAVKKREQGREAMVRQRQEQLNFLTQARKEVVVQRDQIRGLQQSNVSRALEARELEALKRKDEGRFVQFLQLVESQIRRQIEETWEGREITTEIGRPDEGTLKQVGERLQKKLDMIEHELQWYRDDRATIYNEYRRLEQWRHEMASNVAARLSKASGPSQPGR</sequence>
<gene>
    <name evidence="3" type="ORF">UCDDA912_g09145</name>
</gene>
<accession>A0A0G2F9R6</accession>
<name>A0A0G2F9R6_9PEZI</name>
<dbReference type="SUPFAM" id="SSF57997">
    <property type="entry name" value="Tropomyosin"/>
    <property type="match status" value="1"/>
</dbReference>
<evidence type="ECO:0000256" key="1">
    <source>
        <dbReference type="SAM" id="Coils"/>
    </source>
</evidence>
<dbReference type="Gene3D" id="1.10.287.1490">
    <property type="match status" value="1"/>
</dbReference>
<feature type="region of interest" description="Disordered" evidence="2">
    <location>
        <begin position="43"/>
        <end position="65"/>
    </location>
</feature>
<feature type="coiled-coil region" evidence="1">
    <location>
        <begin position="124"/>
        <end position="158"/>
    </location>
</feature>
<reference evidence="3 4" key="1">
    <citation type="submission" date="2015-05" db="EMBL/GenBank/DDBJ databases">
        <title>Distinctive expansion of gene families associated with plant cell wall degradation and secondary metabolism in the genomes of grapevine trunk pathogens.</title>
        <authorList>
            <person name="Lawrence D.P."/>
            <person name="Travadon R."/>
            <person name="Rolshausen P.E."/>
            <person name="Baumgartner K."/>
        </authorList>
    </citation>
    <scope>NUCLEOTIDE SEQUENCE [LARGE SCALE GENOMIC DNA]</scope>
    <source>
        <strain evidence="3">DA912</strain>
    </source>
</reference>
<evidence type="ECO:0000256" key="2">
    <source>
        <dbReference type="SAM" id="MobiDB-lite"/>
    </source>
</evidence>
<organism evidence="3 4">
    <name type="scientific">Diaporthe ampelina</name>
    <dbReference type="NCBI Taxonomy" id="1214573"/>
    <lineage>
        <taxon>Eukaryota</taxon>
        <taxon>Fungi</taxon>
        <taxon>Dikarya</taxon>
        <taxon>Ascomycota</taxon>
        <taxon>Pezizomycotina</taxon>
        <taxon>Sordariomycetes</taxon>
        <taxon>Sordariomycetidae</taxon>
        <taxon>Diaporthales</taxon>
        <taxon>Diaporthaceae</taxon>
        <taxon>Diaporthe</taxon>
    </lineage>
</organism>
<dbReference type="AlphaFoldDB" id="A0A0G2F9R6"/>
<protein>
    <submittedName>
        <fullName evidence="3">Uncharacterized protein</fullName>
    </submittedName>
</protein>
<dbReference type="EMBL" id="LCUC01000432">
    <property type="protein sequence ID" value="KKY30919.1"/>
    <property type="molecule type" value="Genomic_DNA"/>
</dbReference>
<evidence type="ECO:0000313" key="3">
    <source>
        <dbReference type="EMBL" id="KKY30919.1"/>
    </source>
</evidence>
<keyword evidence="1" id="KW-0175">Coiled coil</keyword>
<keyword evidence="4" id="KW-1185">Reference proteome</keyword>
<feature type="coiled-coil region" evidence="1">
    <location>
        <begin position="205"/>
        <end position="271"/>
    </location>
</feature>
<reference evidence="3 4" key="2">
    <citation type="submission" date="2015-05" db="EMBL/GenBank/DDBJ databases">
        <authorList>
            <person name="Morales-Cruz A."/>
            <person name="Amrine K.C."/>
            <person name="Cantu D."/>
        </authorList>
    </citation>
    <scope>NUCLEOTIDE SEQUENCE [LARGE SCALE GENOMIC DNA]</scope>
    <source>
        <strain evidence="3">DA912</strain>
    </source>
</reference>
<proteinExistence type="predicted"/>
<dbReference type="Proteomes" id="UP000034680">
    <property type="component" value="Unassembled WGS sequence"/>
</dbReference>
<comment type="caution">
    <text evidence="3">The sequence shown here is derived from an EMBL/GenBank/DDBJ whole genome shotgun (WGS) entry which is preliminary data.</text>
</comment>